<evidence type="ECO:0000313" key="1">
    <source>
        <dbReference type="EMBL" id="RQW08853.1"/>
    </source>
</evidence>
<dbReference type="Proteomes" id="UP000282529">
    <property type="component" value="Unassembled WGS sequence"/>
</dbReference>
<sequence>MDIQVTQETGLSLAMDILADMIVRYLNIQAPPQVRAAVLELMEREEEDRLHWELTAELLGTKDFRLVS</sequence>
<organism evidence="1 2">
    <name type="scientific">Paenibacillus rhizophilus</name>
    <dbReference type="NCBI Taxonomy" id="1850366"/>
    <lineage>
        <taxon>Bacteria</taxon>
        <taxon>Bacillati</taxon>
        <taxon>Bacillota</taxon>
        <taxon>Bacilli</taxon>
        <taxon>Bacillales</taxon>
        <taxon>Paenibacillaceae</taxon>
        <taxon>Paenibacillus</taxon>
    </lineage>
</organism>
<dbReference type="AlphaFoldDB" id="A0A3N9NY29"/>
<gene>
    <name evidence="1" type="ORF">EH198_20895</name>
</gene>
<comment type="caution">
    <text evidence="1">The sequence shown here is derived from an EMBL/GenBank/DDBJ whole genome shotgun (WGS) entry which is preliminary data.</text>
</comment>
<dbReference type="RefSeq" id="WP_124697458.1">
    <property type="nucleotide sequence ID" value="NZ_JBHUFE010000025.1"/>
</dbReference>
<accession>A0A3N9NY29</accession>
<evidence type="ECO:0000313" key="2">
    <source>
        <dbReference type="Proteomes" id="UP000282529"/>
    </source>
</evidence>
<keyword evidence="2" id="KW-1185">Reference proteome</keyword>
<reference evidence="1 2" key="1">
    <citation type="submission" date="2018-11" db="EMBL/GenBank/DDBJ databases">
        <title>Genome sequence of strain 7197.</title>
        <authorList>
            <person name="Gao J."/>
            <person name="Sun J."/>
        </authorList>
    </citation>
    <scope>NUCLEOTIDE SEQUENCE [LARGE SCALE GENOMIC DNA]</scope>
    <source>
        <strain evidence="1 2">7197</strain>
    </source>
</reference>
<dbReference type="EMBL" id="RQPI01000017">
    <property type="protein sequence ID" value="RQW08853.1"/>
    <property type="molecule type" value="Genomic_DNA"/>
</dbReference>
<proteinExistence type="predicted"/>
<protein>
    <submittedName>
        <fullName evidence="1">Uncharacterized protein</fullName>
    </submittedName>
</protein>
<name>A0A3N9NY29_9BACL</name>